<evidence type="ECO:0000259" key="5">
    <source>
        <dbReference type="Pfam" id="PF03389"/>
    </source>
</evidence>
<dbReference type="AlphaFoldDB" id="A0A5D6W176"/>
<feature type="compositionally biased region" description="Basic and acidic residues" evidence="4">
    <location>
        <begin position="670"/>
        <end position="699"/>
    </location>
</feature>
<evidence type="ECO:0000313" key="7">
    <source>
        <dbReference type="Proteomes" id="UP000323646"/>
    </source>
</evidence>
<feature type="region of interest" description="Disordered" evidence="4">
    <location>
        <begin position="533"/>
        <end position="552"/>
    </location>
</feature>
<evidence type="ECO:0000256" key="3">
    <source>
        <dbReference type="SAM" id="Coils"/>
    </source>
</evidence>
<comment type="caution">
    <text evidence="6">The sequence shown here is derived from an EMBL/GenBank/DDBJ whole genome shotgun (WGS) entry which is preliminary data.</text>
</comment>
<feature type="coiled-coil region" evidence="3">
    <location>
        <begin position="431"/>
        <end position="458"/>
    </location>
</feature>
<dbReference type="OrthoDB" id="1634048at2"/>
<gene>
    <name evidence="6" type="ORF">FZ040_11860</name>
</gene>
<evidence type="ECO:0000256" key="4">
    <source>
        <dbReference type="SAM" id="MobiDB-lite"/>
    </source>
</evidence>
<keyword evidence="2" id="KW-0184">Conjugation</keyword>
<evidence type="ECO:0000313" key="6">
    <source>
        <dbReference type="EMBL" id="TYZ20514.1"/>
    </source>
</evidence>
<evidence type="ECO:0000256" key="2">
    <source>
        <dbReference type="ARBA" id="ARBA00022971"/>
    </source>
</evidence>
<reference evidence="6 7" key="1">
    <citation type="submission" date="2019-08" db="EMBL/GenBank/DDBJ databases">
        <title>Selenomonas sp. mPRGC5 and Selenomonas sp. mPRGC8 isolated from ruminal fluid of dairy goat (Capra hircus).</title>
        <authorList>
            <person name="Poothong S."/>
            <person name="Nuengjamnong C."/>
            <person name="Tanasupawat S."/>
        </authorList>
    </citation>
    <scope>NUCLEOTIDE SEQUENCE [LARGE SCALE GENOMIC DNA]</scope>
    <source>
        <strain evidence="7">mPRGC5</strain>
    </source>
</reference>
<evidence type="ECO:0000256" key="1">
    <source>
        <dbReference type="ARBA" id="ARBA00010873"/>
    </source>
</evidence>
<dbReference type="Pfam" id="PF03389">
    <property type="entry name" value="MobA_MobL"/>
    <property type="match status" value="1"/>
</dbReference>
<accession>A0A5D6W176</accession>
<feature type="domain" description="MobA/MobL protein" evidence="5">
    <location>
        <begin position="18"/>
        <end position="204"/>
    </location>
</feature>
<keyword evidence="3" id="KW-0175">Coiled coil</keyword>
<name>A0A5D6W176_9FIRM</name>
<organism evidence="6 7">
    <name type="scientific">Selenomonas ruminis</name>
    <dbReference type="NCBI Taxonomy" id="2593411"/>
    <lineage>
        <taxon>Bacteria</taxon>
        <taxon>Bacillati</taxon>
        <taxon>Bacillota</taxon>
        <taxon>Negativicutes</taxon>
        <taxon>Selenomonadales</taxon>
        <taxon>Selenomonadaceae</taxon>
        <taxon>Selenomonas</taxon>
    </lineage>
</organism>
<dbReference type="InterPro" id="IPR005053">
    <property type="entry name" value="MobA_MobL"/>
</dbReference>
<feature type="region of interest" description="Disordered" evidence="4">
    <location>
        <begin position="614"/>
        <end position="699"/>
    </location>
</feature>
<protein>
    <recommendedName>
        <fullName evidence="5">MobA/MobL protein domain-containing protein</fullName>
    </recommendedName>
</protein>
<dbReference type="Proteomes" id="UP000323646">
    <property type="component" value="Unassembled WGS sequence"/>
</dbReference>
<dbReference type="EMBL" id="VTOY01000014">
    <property type="protein sequence ID" value="TYZ20514.1"/>
    <property type="molecule type" value="Genomic_DNA"/>
</dbReference>
<proteinExistence type="inferred from homology"/>
<sequence length="699" mass="80831">MVNFQKCNDAVYASSHVQYINRESIFKKRGGCLYTANHLPRWAEGNAKKFFQAADRHERGNGERYKEIVFSLPNELGLEENKKIVEAFVQKHLQDFYYAYAIHDKVGAMSNGERQPHVHIMFSTREIDDVEKRQERPPELFFSRANSKAPEKGGCRKSWKWISVDRQKYLLKLRKDYAVIQNEALERNGVNLRVDHRTLKAQREEALANGNYFLADLLKKMPEKYVGPVELMKADSEVVKNQKRLRAVNHQREKDLIARLMIQDGIDKDTMEEKSQDLKQRLDSIFAYEPDIEDADERAYFTEEKQKIQAMEKDMVAVYGITLWAPKAVEMASLDAMTTEEKELWQDLKSYGREKKEWEILKNRMVEPPGDDVEALEAYLKICPEIDKELDKINLKIHQAAAEIRPVFERLNLPHNKASILKRAAFYVNDNRLAKTEIRKLQRNLDSKLKSLDKHIKDYFVVHQKNREYSAEEVASILNANIVRQETVEKRLAKELYHMRKRVISYPRAIEMAKNNYVQGAFKQLRADKRELKKREDKLSPEERKSAWQEIDRREQELEAQCSTAVGRSKIEAIAAGILRKNAPIAKEYNMLSAKHRTLKDSIVQTKYQSQRVEARAPLEQGNKFRVAPSAQSSSSGGGGGSLPTPSRDADLISKALSGGAKEAQLVARSKPDEPDDWKWLSEAEKDDLRNDMATIDRY</sequence>
<keyword evidence="7" id="KW-1185">Reference proteome</keyword>
<comment type="similarity">
    <text evidence="1">Belongs to the MobA/MobL family.</text>
</comment>
<dbReference type="Gene3D" id="3.30.930.30">
    <property type="match status" value="1"/>
</dbReference>